<evidence type="ECO:0000313" key="18">
    <source>
        <dbReference type="EMBL" id="GEZ98693.1"/>
    </source>
</evidence>
<evidence type="ECO:0000256" key="8">
    <source>
        <dbReference type="ARBA" id="ARBA00022833"/>
    </source>
</evidence>
<name>A0A699IZ66_TANCI</name>
<feature type="domain" description="Alcohol dehydrogenase-like N-terminal" evidence="17">
    <location>
        <begin position="35"/>
        <end position="124"/>
    </location>
</feature>
<evidence type="ECO:0000256" key="2">
    <source>
        <dbReference type="ARBA" id="ARBA00004496"/>
    </source>
</evidence>
<dbReference type="InterPro" id="IPR013154">
    <property type="entry name" value="ADH-like_N"/>
</dbReference>
<evidence type="ECO:0000256" key="14">
    <source>
        <dbReference type="ARBA" id="ARBA00060764"/>
    </source>
</evidence>
<dbReference type="Pfam" id="PF08240">
    <property type="entry name" value="ADH_N"/>
    <property type="match status" value="1"/>
</dbReference>
<dbReference type="GO" id="GO:0008270">
    <property type="term" value="F:zinc ion binding"/>
    <property type="evidence" value="ECO:0007669"/>
    <property type="project" value="InterPro"/>
</dbReference>
<comment type="subunit">
    <text evidence="4">Homodimer.</text>
</comment>
<dbReference type="PANTHER" id="PTHR43880:SF40">
    <property type="entry name" value="ALCOHOL DEHYDROGENASE 2"/>
    <property type="match status" value="1"/>
</dbReference>
<keyword evidence="10" id="KW-0520">NAD</keyword>
<evidence type="ECO:0000259" key="16">
    <source>
        <dbReference type="Pfam" id="PF00107"/>
    </source>
</evidence>
<evidence type="ECO:0000256" key="3">
    <source>
        <dbReference type="ARBA" id="ARBA00005128"/>
    </source>
</evidence>
<keyword evidence="11" id="KW-0414">Isoprene biosynthesis</keyword>
<evidence type="ECO:0000256" key="11">
    <source>
        <dbReference type="ARBA" id="ARBA00023229"/>
    </source>
</evidence>
<protein>
    <recommendedName>
        <fullName evidence="5">alcohol dehydrogenase</fullName>
        <ecNumber evidence="5">1.1.1.1</ecNumber>
    </recommendedName>
</protein>
<dbReference type="InterPro" id="IPR036291">
    <property type="entry name" value="NAD(P)-bd_dom_sf"/>
</dbReference>
<feature type="domain" description="Alcohol dehydrogenase-like C-terminal" evidence="16">
    <location>
        <begin position="168"/>
        <end position="283"/>
    </location>
</feature>
<dbReference type="SUPFAM" id="SSF51735">
    <property type="entry name" value="NAD(P)-binding Rossmann-fold domains"/>
    <property type="match status" value="1"/>
</dbReference>
<dbReference type="AlphaFoldDB" id="A0A699IZ66"/>
<comment type="catalytic activity">
    <reaction evidence="13">
        <text>a primary alcohol + NAD(+) = an aldehyde + NADH + H(+)</text>
        <dbReference type="Rhea" id="RHEA:10736"/>
        <dbReference type="ChEBI" id="CHEBI:15378"/>
        <dbReference type="ChEBI" id="CHEBI:15734"/>
        <dbReference type="ChEBI" id="CHEBI:17478"/>
        <dbReference type="ChEBI" id="CHEBI:57540"/>
        <dbReference type="ChEBI" id="CHEBI:57945"/>
        <dbReference type="EC" id="1.1.1.1"/>
    </reaction>
</comment>
<accession>A0A699IZ66</accession>
<evidence type="ECO:0000256" key="1">
    <source>
        <dbReference type="ARBA" id="ARBA00001947"/>
    </source>
</evidence>
<evidence type="ECO:0000256" key="6">
    <source>
        <dbReference type="ARBA" id="ARBA00022490"/>
    </source>
</evidence>
<keyword evidence="6" id="KW-0963">Cytoplasm</keyword>
<organism evidence="18">
    <name type="scientific">Tanacetum cinerariifolium</name>
    <name type="common">Dalmatian daisy</name>
    <name type="synonym">Chrysanthemum cinerariifolium</name>
    <dbReference type="NCBI Taxonomy" id="118510"/>
    <lineage>
        <taxon>Eukaryota</taxon>
        <taxon>Viridiplantae</taxon>
        <taxon>Streptophyta</taxon>
        <taxon>Embryophyta</taxon>
        <taxon>Tracheophyta</taxon>
        <taxon>Spermatophyta</taxon>
        <taxon>Magnoliopsida</taxon>
        <taxon>eudicotyledons</taxon>
        <taxon>Gunneridae</taxon>
        <taxon>Pentapetalae</taxon>
        <taxon>asterids</taxon>
        <taxon>campanulids</taxon>
        <taxon>Asterales</taxon>
        <taxon>Asteraceae</taxon>
        <taxon>Asteroideae</taxon>
        <taxon>Anthemideae</taxon>
        <taxon>Anthemidinae</taxon>
        <taxon>Tanacetum</taxon>
    </lineage>
</organism>
<dbReference type="InterPro" id="IPR013149">
    <property type="entry name" value="ADH-like_C"/>
</dbReference>
<evidence type="ECO:0000256" key="5">
    <source>
        <dbReference type="ARBA" id="ARBA00013190"/>
    </source>
</evidence>
<comment type="similarity">
    <text evidence="14">Belongs to the zinc-containing alcohol dehydrogenase family. Class-IV subfamily.</text>
</comment>
<proteinExistence type="inferred from homology"/>
<gene>
    <name evidence="18" type="ORF">Tci_570666</name>
</gene>
<dbReference type="GO" id="GO:0008299">
    <property type="term" value="P:isoprenoid biosynthetic process"/>
    <property type="evidence" value="ECO:0007669"/>
    <property type="project" value="UniProtKB-KW"/>
</dbReference>
<dbReference type="SUPFAM" id="SSF50129">
    <property type="entry name" value="GroES-like"/>
    <property type="match status" value="2"/>
</dbReference>
<evidence type="ECO:0000256" key="7">
    <source>
        <dbReference type="ARBA" id="ARBA00022723"/>
    </source>
</evidence>
<dbReference type="FunFam" id="3.40.50.720:FF:000003">
    <property type="entry name" value="S-(hydroxymethyl)glutathione dehydrogenase"/>
    <property type="match status" value="1"/>
</dbReference>
<sequence length="326" mass="35116">MSSTVGQVIRCKAAVAWEAGKPLVMEEVEVAPPQKMEVRVRILVTSLCHTDVYFWEAKGQNPVFPRILGHEAGGVVESVGEGVTDLQPGDHVLPVFTGECKECAHCKSEESNIEYTVVHVGCLAKINPEAPLDKVCVLSCGISTGLGATLNVAKPKKGSSVAIFGLGAVGLAAAEGARIAGASRIIGIDLNANRFELETVQEVIAEMTNGGVDRSVECTGHIDAMISAFECVHDGWGIAVLVGVPHKDAVFKTNPLNLLNERTLKGTFFGNYKPRSDIPSVVEKYMNKELELEKFITHEVPFSEINKAFDLMLKGEGLRCIIRMGE</sequence>
<keyword evidence="9" id="KW-0560">Oxidoreductase</keyword>
<dbReference type="EMBL" id="BKCJ010351787">
    <property type="protein sequence ID" value="GEZ98693.1"/>
    <property type="molecule type" value="Genomic_DNA"/>
</dbReference>
<dbReference type="PROSITE" id="PS00059">
    <property type="entry name" value="ADH_ZINC"/>
    <property type="match status" value="1"/>
</dbReference>
<dbReference type="EC" id="1.1.1.1" evidence="5"/>
<evidence type="ECO:0000256" key="9">
    <source>
        <dbReference type="ARBA" id="ARBA00023002"/>
    </source>
</evidence>
<evidence type="ECO:0000256" key="4">
    <source>
        <dbReference type="ARBA" id="ARBA00011738"/>
    </source>
</evidence>
<dbReference type="InterPro" id="IPR002328">
    <property type="entry name" value="ADH_Zn_CS"/>
</dbReference>
<dbReference type="InterPro" id="IPR011032">
    <property type="entry name" value="GroES-like_sf"/>
</dbReference>
<evidence type="ECO:0000256" key="12">
    <source>
        <dbReference type="ARBA" id="ARBA00049164"/>
    </source>
</evidence>
<comment type="caution">
    <text evidence="18">The sequence shown here is derived from an EMBL/GenBank/DDBJ whole genome shotgun (WGS) entry which is preliminary data.</text>
</comment>
<evidence type="ECO:0000256" key="13">
    <source>
        <dbReference type="ARBA" id="ARBA00049243"/>
    </source>
</evidence>
<keyword evidence="7 15" id="KW-0479">Metal-binding</keyword>
<evidence type="ECO:0000256" key="15">
    <source>
        <dbReference type="RuleBase" id="RU361277"/>
    </source>
</evidence>
<comment type="subcellular location">
    <subcellularLocation>
        <location evidence="2">Cytoplasm</location>
    </subcellularLocation>
</comment>
<comment type="cofactor">
    <cofactor evidence="1 15">
        <name>Zn(2+)</name>
        <dbReference type="ChEBI" id="CHEBI:29105"/>
    </cofactor>
</comment>
<comment type="pathway">
    <text evidence="3">Isoprenoid biosynthesis.</text>
</comment>
<dbReference type="Pfam" id="PF00107">
    <property type="entry name" value="ADH_zinc_N"/>
    <property type="match status" value="1"/>
</dbReference>
<reference evidence="18" key="1">
    <citation type="journal article" date="2019" name="Sci. Rep.">
        <title>Draft genome of Tanacetum cinerariifolium, the natural source of mosquito coil.</title>
        <authorList>
            <person name="Yamashiro T."/>
            <person name="Shiraishi A."/>
            <person name="Satake H."/>
            <person name="Nakayama K."/>
        </authorList>
    </citation>
    <scope>NUCLEOTIDE SEQUENCE</scope>
</reference>
<dbReference type="FunFam" id="3.90.180.10:FF:000067">
    <property type="entry name" value="alcohol dehydrogenase 1-like isoform X1"/>
    <property type="match status" value="1"/>
</dbReference>
<evidence type="ECO:0000256" key="10">
    <source>
        <dbReference type="ARBA" id="ARBA00023027"/>
    </source>
</evidence>
<comment type="catalytic activity">
    <reaction evidence="12">
        <text>a secondary alcohol + NAD(+) = a ketone + NADH + H(+)</text>
        <dbReference type="Rhea" id="RHEA:10740"/>
        <dbReference type="ChEBI" id="CHEBI:15378"/>
        <dbReference type="ChEBI" id="CHEBI:17087"/>
        <dbReference type="ChEBI" id="CHEBI:35681"/>
        <dbReference type="ChEBI" id="CHEBI:57540"/>
        <dbReference type="ChEBI" id="CHEBI:57945"/>
        <dbReference type="EC" id="1.1.1.1"/>
    </reaction>
</comment>
<evidence type="ECO:0000259" key="17">
    <source>
        <dbReference type="Pfam" id="PF08240"/>
    </source>
</evidence>
<dbReference type="GO" id="GO:0004022">
    <property type="term" value="F:alcohol dehydrogenase (NAD+) activity"/>
    <property type="evidence" value="ECO:0007669"/>
    <property type="project" value="UniProtKB-EC"/>
</dbReference>
<dbReference type="CDD" id="cd08301">
    <property type="entry name" value="alcohol_DH_plants"/>
    <property type="match status" value="1"/>
</dbReference>
<dbReference type="Gene3D" id="3.90.180.10">
    <property type="entry name" value="Medium-chain alcohol dehydrogenases, catalytic domain"/>
    <property type="match status" value="1"/>
</dbReference>
<dbReference type="Gene3D" id="3.40.50.720">
    <property type="entry name" value="NAD(P)-binding Rossmann-like Domain"/>
    <property type="match status" value="2"/>
</dbReference>
<dbReference type="GO" id="GO:0005829">
    <property type="term" value="C:cytosol"/>
    <property type="evidence" value="ECO:0007669"/>
    <property type="project" value="TreeGrafter"/>
</dbReference>
<dbReference type="PANTHER" id="PTHR43880">
    <property type="entry name" value="ALCOHOL DEHYDROGENASE"/>
    <property type="match status" value="1"/>
</dbReference>
<dbReference type="GO" id="GO:0051903">
    <property type="term" value="F:S-(hydroxymethyl)glutathione dehydrogenase [NAD(P)+] activity"/>
    <property type="evidence" value="ECO:0007669"/>
    <property type="project" value="TreeGrafter"/>
</dbReference>
<dbReference type="GO" id="GO:0046294">
    <property type="term" value="P:formaldehyde catabolic process"/>
    <property type="evidence" value="ECO:0007669"/>
    <property type="project" value="TreeGrafter"/>
</dbReference>
<keyword evidence="8 15" id="KW-0862">Zinc</keyword>